<sequence length="150" mass="16340">MPAAWAPMNTDSSIQTARTVRIGVDIGIVVAKLERSLSFYRDLLGLSVVAEVTTSLIGKGRMVQLQHGESLIKLVELHTPPSKPGPTDISEFLGYRYITLLVAELDVIMAKIKARNISIALPVTQLNNGTRIAMVKDPDGNIVEFAQEVN</sequence>
<reference evidence="3 4" key="1">
    <citation type="journal article" date="2020" name="Microb. Ecol.">
        <title>Ecogenomics of the Marine Benthic Filamentous Cyanobacterium Adonisia.</title>
        <authorList>
            <person name="Walter J.M."/>
            <person name="Coutinho F.H."/>
            <person name="Leomil L."/>
            <person name="Hargreaves P.I."/>
            <person name="Campeao M.E."/>
            <person name="Vieira V.V."/>
            <person name="Silva B.S."/>
            <person name="Fistarol G.O."/>
            <person name="Salomon P.S."/>
            <person name="Sawabe T."/>
            <person name="Mino S."/>
            <person name="Hosokawa M."/>
            <person name="Miyashita H."/>
            <person name="Maruyama F."/>
            <person name="van Verk M.C."/>
            <person name="Dutilh B.E."/>
            <person name="Thompson C.C."/>
            <person name="Thompson F.L."/>
        </authorList>
    </citation>
    <scope>NUCLEOTIDE SEQUENCE [LARGE SCALE GENOMIC DNA]</scope>
    <source>
        <strain evidence="3 4">CCMR0082</strain>
    </source>
</reference>
<dbReference type="SUPFAM" id="SSF54593">
    <property type="entry name" value="Glyoxalase/Bleomycin resistance protein/Dihydroxybiphenyl dioxygenase"/>
    <property type="match status" value="1"/>
</dbReference>
<dbReference type="GO" id="GO:0046491">
    <property type="term" value="P:L-methylmalonyl-CoA metabolic process"/>
    <property type="evidence" value="ECO:0007669"/>
    <property type="project" value="TreeGrafter"/>
</dbReference>
<protein>
    <submittedName>
        <fullName evidence="3">VOC family protein</fullName>
    </submittedName>
</protein>
<comment type="caution">
    <text evidence="3">The sequence shown here is derived from an EMBL/GenBank/DDBJ whole genome shotgun (WGS) entry which is preliminary data.</text>
</comment>
<dbReference type="RefSeq" id="WP_163669607.1">
    <property type="nucleotide sequence ID" value="NZ_QZCE01000002.1"/>
</dbReference>
<dbReference type="Proteomes" id="UP000473574">
    <property type="component" value="Unassembled WGS sequence"/>
</dbReference>
<evidence type="ECO:0000256" key="1">
    <source>
        <dbReference type="ARBA" id="ARBA00022723"/>
    </source>
</evidence>
<dbReference type="PANTHER" id="PTHR43048:SF5">
    <property type="entry name" value="BLR5325 PROTEIN"/>
    <property type="match status" value="1"/>
</dbReference>
<feature type="domain" description="VOC" evidence="2">
    <location>
        <begin position="21"/>
        <end position="148"/>
    </location>
</feature>
<dbReference type="InterPro" id="IPR051785">
    <property type="entry name" value="MMCE/EMCE_epimerase"/>
</dbReference>
<dbReference type="InterPro" id="IPR004360">
    <property type="entry name" value="Glyas_Fos-R_dOase_dom"/>
</dbReference>
<dbReference type="InterPro" id="IPR037523">
    <property type="entry name" value="VOC_core"/>
</dbReference>
<evidence type="ECO:0000259" key="2">
    <source>
        <dbReference type="PROSITE" id="PS51819"/>
    </source>
</evidence>
<proteinExistence type="predicted"/>
<dbReference type="PANTHER" id="PTHR43048">
    <property type="entry name" value="METHYLMALONYL-COA EPIMERASE"/>
    <property type="match status" value="1"/>
</dbReference>
<evidence type="ECO:0000313" key="4">
    <source>
        <dbReference type="Proteomes" id="UP000473574"/>
    </source>
</evidence>
<gene>
    <name evidence="3" type="ORF">D0962_30250</name>
</gene>
<accession>A0A6M0SES9</accession>
<dbReference type="InterPro" id="IPR029068">
    <property type="entry name" value="Glyas_Bleomycin-R_OHBP_Dase"/>
</dbReference>
<dbReference type="Gene3D" id="3.10.180.10">
    <property type="entry name" value="2,3-Dihydroxybiphenyl 1,2-Dioxygenase, domain 1"/>
    <property type="match status" value="1"/>
</dbReference>
<dbReference type="GO" id="GO:0004493">
    <property type="term" value="F:methylmalonyl-CoA epimerase activity"/>
    <property type="evidence" value="ECO:0007669"/>
    <property type="project" value="TreeGrafter"/>
</dbReference>
<dbReference type="AlphaFoldDB" id="A0A6M0SES9"/>
<keyword evidence="1" id="KW-0479">Metal-binding</keyword>
<dbReference type="PROSITE" id="PS51819">
    <property type="entry name" value="VOC"/>
    <property type="match status" value="1"/>
</dbReference>
<dbReference type="GO" id="GO:0046872">
    <property type="term" value="F:metal ion binding"/>
    <property type="evidence" value="ECO:0007669"/>
    <property type="project" value="UniProtKB-KW"/>
</dbReference>
<dbReference type="Pfam" id="PF00903">
    <property type="entry name" value="Glyoxalase"/>
    <property type="match status" value="1"/>
</dbReference>
<organism evidence="3 4">
    <name type="scientific">Adonisia turfae CCMR0082</name>
    <dbReference type="NCBI Taxonomy" id="2304604"/>
    <lineage>
        <taxon>Bacteria</taxon>
        <taxon>Bacillati</taxon>
        <taxon>Cyanobacteriota</taxon>
        <taxon>Adonisia</taxon>
        <taxon>Adonisia turfae</taxon>
    </lineage>
</organism>
<dbReference type="EMBL" id="QZCE01000002">
    <property type="protein sequence ID" value="NEZ66985.1"/>
    <property type="molecule type" value="Genomic_DNA"/>
</dbReference>
<name>A0A6M0SES9_9CYAN</name>
<evidence type="ECO:0000313" key="3">
    <source>
        <dbReference type="EMBL" id="NEZ66985.1"/>
    </source>
</evidence>